<evidence type="ECO:0000259" key="18">
    <source>
        <dbReference type="PROSITE" id="PS50089"/>
    </source>
</evidence>
<dbReference type="CDD" id="cd16601">
    <property type="entry name" value="RING-HC_TRIM39_C-IV"/>
    <property type="match status" value="1"/>
</dbReference>
<dbReference type="SMART" id="SM00184">
    <property type="entry name" value="RING"/>
    <property type="match status" value="1"/>
</dbReference>
<dbReference type="Gene3D" id="1.10.8.60">
    <property type="match status" value="1"/>
</dbReference>
<dbReference type="CDD" id="cd19769">
    <property type="entry name" value="Bbox2_TRIM16-like"/>
    <property type="match status" value="1"/>
</dbReference>
<dbReference type="InterPro" id="IPR042487">
    <property type="entry name" value="RuvBL1/2_DNA/RNA_bd_dom"/>
</dbReference>
<evidence type="ECO:0000256" key="15">
    <source>
        <dbReference type="PROSITE-ProRule" id="PRU00024"/>
    </source>
</evidence>
<keyword evidence="6 15" id="KW-0863">Zinc-finger</keyword>
<proteinExistence type="inferred from homology"/>
<dbReference type="Pfam" id="PF17856">
    <property type="entry name" value="TIP49_C"/>
    <property type="match status" value="1"/>
</dbReference>
<comment type="similarity">
    <text evidence="2">Belongs to the RuvB family.</text>
</comment>
<sequence>MSFDQDSCYLCKEYLRDPVSIPCGHIFCSICLKTYWDHADHTGSYLCPECRVTYNKRPTPRRMGSSRHSTIQRNSESSPPPPPTPDYNYAGPQDVGCDICVGKKHKAIKTCLMCLASYCEKHLKPHFESATFKRHKLVDEIGHLDRQICPQHQKGLELFCRTDQMCICVLCTVKEHKGHDMVSAEQERAEEQQRLGATQAEIQEKIHDRLKQMEELKQAVDSIKNSAQRALQECEKMFSDMMRSIERMQQEMAKLISTNKRAALNSAEGHMERLTHEISDLKRRDNEITQLSRTEDHIHFIQSYHMLIAQTEAEELPSVTVNPYFSFGSVTKAVSEMKQHLNEFSNDELVKVAKTVNKMTFCQLDESKKKRSIKSEEAVMYKAVPVQEPQYRDDFLRYGLCLVNSCLWSNSQTVSILLAFQIKGGAKLAEAAGCLTNCDQLWRYTADACQLTLDPNTAYRQLYLSRGNRKAALKRDPQSYSDNPARFDSLPQVLCKENLAGGIYYWEVDWSGEGAAIGVTYKGIKRTGYGDSCRIGYNRKSWSLFCSDSSYSARHNKDQIEIKAPYSSRIGVFLDYNGGTLSFYAVGDTMSLLHRFKASFSEPVYPGFWVCVVAEMAATKVPEVRDVTRIERIGAHSHIRGLGLDDALEPRQVSQGMVGQLASRRAAGVILEMIKEGHIAGRAVLIAGQPGTGKTAIAMGIAQSLGLDTPFTALAGSEIFSLEMSKTEALSQAFRKAIGVRIKEETEIIEGEVVEIQIDRPATGTGAKVGKLTLKTTEMETIYDLGNKMIDSLSKEKVQAGDVITIDKATGKITKLGRSFTRARDYDAMGAQTKFVQCPEGELQKRKEVVHTVSLHEIDVINSRTQGFLALFSGDTGEIKSEVREQINAKVCEWREEGKAEIIPGVLFIDEVHMLDMECFSFLNRALESDLSPVLIMATNRGITRIRGTNYQSPHGIPIDLLDRLLIIATSPYTEKETRQILKIRCEEEDVELSEEAHTVLTRIGMETSLRYAIQLISTAGLVCRKRKGTEVQVEDIKRVYSLFLDEARSSQYMKEYQDSFLFNEAQTAGMDTS</sequence>
<dbReference type="InterPro" id="IPR058030">
    <property type="entry name" value="TRIM8/14/16/25/29/45/65_CC"/>
</dbReference>
<dbReference type="InterPro" id="IPR000315">
    <property type="entry name" value="Znf_B-box"/>
</dbReference>
<evidence type="ECO:0000256" key="12">
    <source>
        <dbReference type="ARBA" id="ARBA00023242"/>
    </source>
</evidence>
<evidence type="ECO:0000256" key="7">
    <source>
        <dbReference type="ARBA" id="ARBA00022801"/>
    </source>
</evidence>
<dbReference type="CDD" id="cd16040">
    <property type="entry name" value="SPRY_PRY_SNTX"/>
    <property type="match status" value="1"/>
</dbReference>
<dbReference type="Proteomes" id="UP001482620">
    <property type="component" value="Unassembled WGS sequence"/>
</dbReference>
<comment type="catalytic activity">
    <reaction evidence="14">
        <text>ATP + H2O = ADP + phosphate + H(+)</text>
        <dbReference type="Rhea" id="RHEA:13065"/>
        <dbReference type="ChEBI" id="CHEBI:15377"/>
        <dbReference type="ChEBI" id="CHEBI:15378"/>
        <dbReference type="ChEBI" id="CHEBI:30616"/>
        <dbReference type="ChEBI" id="CHEBI:43474"/>
        <dbReference type="ChEBI" id="CHEBI:456216"/>
        <dbReference type="EC" id="3.6.4.12"/>
    </reaction>
    <physiologicalReaction direction="left-to-right" evidence="14">
        <dbReference type="Rhea" id="RHEA:13066"/>
    </physiologicalReaction>
</comment>
<dbReference type="InterPro" id="IPR003877">
    <property type="entry name" value="SPRY_dom"/>
</dbReference>
<dbReference type="SUPFAM" id="SSF57850">
    <property type="entry name" value="RING/U-box"/>
    <property type="match status" value="1"/>
</dbReference>
<dbReference type="Pfam" id="PF00622">
    <property type="entry name" value="SPRY"/>
    <property type="match status" value="1"/>
</dbReference>
<dbReference type="EMBL" id="JAHRIQ010081624">
    <property type="protein sequence ID" value="MEQ2247303.1"/>
    <property type="molecule type" value="Genomic_DNA"/>
</dbReference>
<evidence type="ECO:0000313" key="21">
    <source>
        <dbReference type="EMBL" id="MEQ2247303.1"/>
    </source>
</evidence>
<evidence type="ECO:0000256" key="8">
    <source>
        <dbReference type="ARBA" id="ARBA00022806"/>
    </source>
</evidence>
<dbReference type="Pfam" id="PF25600">
    <property type="entry name" value="TRIM_CC"/>
    <property type="match status" value="1"/>
</dbReference>
<dbReference type="Gene3D" id="2.60.120.920">
    <property type="match status" value="1"/>
</dbReference>
<evidence type="ECO:0000256" key="6">
    <source>
        <dbReference type="ARBA" id="ARBA00022771"/>
    </source>
</evidence>
<accession>A0ABV0UT02</accession>
<dbReference type="InterPro" id="IPR013320">
    <property type="entry name" value="ConA-like_dom_sf"/>
</dbReference>
<evidence type="ECO:0000256" key="10">
    <source>
        <dbReference type="ARBA" id="ARBA00022840"/>
    </source>
</evidence>
<keyword evidence="10" id="KW-0067">ATP-binding</keyword>
<dbReference type="PROSITE" id="PS50089">
    <property type="entry name" value="ZF_RING_2"/>
    <property type="match status" value="1"/>
</dbReference>
<dbReference type="Gene3D" id="3.30.40.10">
    <property type="entry name" value="Zinc/RING finger domain, C3HC4 (zinc finger)"/>
    <property type="match status" value="1"/>
</dbReference>
<feature type="domain" description="RING-type" evidence="18">
    <location>
        <begin position="8"/>
        <end position="51"/>
    </location>
</feature>
<feature type="coiled-coil region" evidence="16">
    <location>
        <begin position="181"/>
        <end position="291"/>
    </location>
</feature>
<dbReference type="InterPro" id="IPR010339">
    <property type="entry name" value="TIP49_P-loop"/>
</dbReference>
<feature type="compositionally biased region" description="Polar residues" evidence="17">
    <location>
        <begin position="66"/>
        <end position="77"/>
    </location>
</feature>
<dbReference type="Gene3D" id="2.40.50.360">
    <property type="entry name" value="RuvB-like helicase, domain II"/>
    <property type="match status" value="1"/>
</dbReference>
<dbReference type="SUPFAM" id="SSF49899">
    <property type="entry name" value="Concanavalin A-like lectins/glucanases"/>
    <property type="match status" value="1"/>
</dbReference>
<keyword evidence="11" id="KW-0233">DNA recombination</keyword>
<dbReference type="Gene3D" id="3.30.160.60">
    <property type="entry name" value="Classic Zinc Finger"/>
    <property type="match status" value="1"/>
</dbReference>
<name>A0ABV0UT02_9TELE</name>
<protein>
    <recommendedName>
        <fullName evidence="3">DNA helicase</fullName>
        <ecNumber evidence="3">3.6.4.12</ecNumber>
    </recommendedName>
</protein>
<feature type="domain" description="B box-type" evidence="19">
    <location>
        <begin position="144"/>
        <end position="184"/>
    </location>
</feature>
<dbReference type="SUPFAM" id="SSF52540">
    <property type="entry name" value="P-loop containing nucleoside triphosphate hydrolases"/>
    <property type="match status" value="1"/>
</dbReference>
<dbReference type="InterPro" id="IPR001870">
    <property type="entry name" value="B30.2/SPRY"/>
</dbReference>
<dbReference type="Pfam" id="PF13765">
    <property type="entry name" value="PRY"/>
    <property type="match status" value="1"/>
</dbReference>
<dbReference type="SMART" id="SM00449">
    <property type="entry name" value="SPRY"/>
    <property type="match status" value="1"/>
</dbReference>
<dbReference type="PROSITE" id="PS00518">
    <property type="entry name" value="ZF_RING_1"/>
    <property type="match status" value="1"/>
</dbReference>
<dbReference type="SMART" id="SM00382">
    <property type="entry name" value="AAA"/>
    <property type="match status" value="1"/>
</dbReference>
<dbReference type="Gene3D" id="3.40.50.300">
    <property type="entry name" value="P-loop containing nucleotide triphosphate hydrolases"/>
    <property type="match status" value="1"/>
</dbReference>
<dbReference type="InterPro" id="IPR006574">
    <property type="entry name" value="PRY"/>
</dbReference>
<dbReference type="Gene3D" id="4.10.830.40">
    <property type="match status" value="1"/>
</dbReference>
<evidence type="ECO:0000256" key="1">
    <source>
        <dbReference type="ARBA" id="ARBA00004123"/>
    </source>
</evidence>
<dbReference type="InterPro" id="IPR003593">
    <property type="entry name" value="AAA+_ATPase"/>
</dbReference>
<evidence type="ECO:0000259" key="19">
    <source>
        <dbReference type="PROSITE" id="PS50119"/>
    </source>
</evidence>
<dbReference type="PROSITE" id="PS50119">
    <property type="entry name" value="ZF_BBOX"/>
    <property type="match status" value="1"/>
</dbReference>
<evidence type="ECO:0000256" key="17">
    <source>
        <dbReference type="SAM" id="MobiDB-lite"/>
    </source>
</evidence>
<dbReference type="SMART" id="SM00589">
    <property type="entry name" value="PRY"/>
    <property type="match status" value="1"/>
</dbReference>
<evidence type="ECO:0000256" key="14">
    <source>
        <dbReference type="ARBA" id="ARBA00048432"/>
    </source>
</evidence>
<gene>
    <name evidence="21" type="ORF">ILYODFUR_007994</name>
</gene>
<evidence type="ECO:0000259" key="20">
    <source>
        <dbReference type="PROSITE" id="PS50188"/>
    </source>
</evidence>
<feature type="domain" description="B30.2/SPRY" evidence="20">
    <location>
        <begin position="431"/>
        <end position="626"/>
    </location>
</feature>
<dbReference type="Pfam" id="PF15227">
    <property type="entry name" value="zf-C3HC4_4"/>
    <property type="match status" value="1"/>
</dbReference>
<dbReference type="InterPro" id="IPR013083">
    <property type="entry name" value="Znf_RING/FYVE/PHD"/>
</dbReference>
<evidence type="ECO:0000256" key="9">
    <source>
        <dbReference type="ARBA" id="ARBA00022833"/>
    </source>
</evidence>
<keyword evidence="8" id="KW-0347">Helicase</keyword>
<comment type="subcellular location">
    <subcellularLocation>
        <location evidence="13">Dynein axonemal particle</location>
    </subcellularLocation>
    <subcellularLocation>
        <location evidence="1">Nucleus</location>
    </subcellularLocation>
</comment>
<evidence type="ECO:0000256" key="3">
    <source>
        <dbReference type="ARBA" id="ARBA00012551"/>
    </source>
</evidence>
<dbReference type="InterPro" id="IPR027238">
    <property type="entry name" value="RuvB-like"/>
</dbReference>
<keyword evidence="4" id="KW-0479">Metal-binding</keyword>
<keyword evidence="5" id="KW-0547">Nucleotide-binding</keyword>
<evidence type="ECO:0000313" key="22">
    <source>
        <dbReference type="Proteomes" id="UP001482620"/>
    </source>
</evidence>
<dbReference type="PRINTS" id="PR01407">
    <property type="entry name" value="BUTYPHLNCDUF"/>
</dbReference>
<dbReference type="Pfam" id="PF06068">
    <property type="entry name" value="TIP49"/>
    <property type="match status" value="1"/>
</dbReference>
<dbReference type="EC" id="3.6.4.12" evidence="3"/>
<dbReference type="InterPro" id="IPR001841">
    <property type="entry name" value="Znf_RING"/>
</dbReference>
<dbReference type="InterPro" id="IPR041048">
    <property type="entry name" value="RuvB-like_C"/>
</dbReference>
<evidence type="ECO:0000256" key="16">
    <source>
        <dbReference type="SAM" id="Coils"/>
    </source>
</evidence>
<feature type="region of interest" description="Disordered" evidence="17">
    <location>
        <begin position="58"/>
        <end position="85"/>
    </location>
</feature>
<dbReference type="InterPro" id="IPR003879">
    <property type="entry name" value="Butyrophylin_SPRY"/>
</dbReference>
<evidence type="ECO:0000256" key="5">
    <source>
        <dbReference type="ARBA" id="ARBA00022741"/>
    </source>
</evidence>
<organism evidence="21 22">
    <name type="scientific">Ilyodon furcidens</name>
    <name type="common">goldbreast splitfin</name>
    <dbReference type="NCBI Taxonomy" id="33524"/>
    <lineage>
        <taxon>Eukaryota</taxon>
        <taxon>Metazoa</taxon>
        <taxon>Chordata</taxon>
        <taxon>Craniata</taxon>
        <taxon>Vertebrata</taxon>
        <taxon>Euteleostomi</taxon>
        <taxon>Actinopterygii</taxon>
        <taxon>Neopterygii</taxon>
        <taxon>Teleostei</taxon>
        <taxon>Neoteleostei</taxon>
        <taxon>Acanthomorphata</taxon>
        <taxon>Ovalentaria</taxon>
        <taxon>Atherinomorphae</taxon>
        <taxon>Cyprinodontiformes</taxon>
        <taxon>Goodeidae</taxon>
        <taxon>Ilyodon</taxon>
    </lineage>
</organism>
<keyword evidence="9" id="KW-0862">Zinc</keyword>
<keyword evidence="7" id="KW-0378">Hydrolase</keyword>
<dbReference type="PANTHER" id="PTHR11093">
    <property type="entry name" value="RUVB-RELATED REPTIN AND PONTIN"/>
    <property type="match status" value="1"/>
</dbReference>
<dbReference type="Pfam" id="PF00643">
    <property type="entry name" value="zf-B_box"/>
    <property type="match status" value="1"/>
</dbReference>
<evidence type="ECO:0000256" key="11">
    <source>
        <dbReference type="ARBA" id="ARBA00023172"/>
    </source>
</evidence>
<evidence type="ECO:0000256" key="4">
    <source>
        <dbReference type="ARBA" id="ARBA00022723"/>
    </source>
</evidence>
<keyword evidence="22" id="KW-1185">Reference proteome</keyword>
<dbReference type="PROSITE" id="PS50188">
    <property type="entry name" value="B302_SPRY"/>
    <property type="match status" value="1"/>
</dbReference>
<evidence type="ECO:0000256" key="2">
    <source>
        <dbReference type="ARBA" id="ARBA00007519"/>
    </source>
</evidence>
<comment type="caution">
    <text evidence="21">The sequence shown here is derived from an EMBL/GenBank/DDBJ whole genome shotgun (WGS) entry which is preliminary data.</text>
</comment>
<dbReference type="SUPFAM" id="SSF57845">
    <property type="entry name" value="B-box zinc-binding domain"/>
    <property type="match status" value="1"/>
</dbReference>
<dbReference type="InterPro" id="IPR043136">
    <property type="entry name" value="B30.2/SPRY_sf"/>
</dbReference>
<dbReference type="SMART" id="SM00336">
    <property type="entry name" value="BBOX"/>
    <property type="match status" value="1"/>
</dbReference>
<keyword evidence="16" id="KW-0175">Coiled coil</keyword>
<keyword evidence="12" id="KW-0539">Nucleus</keyword>
<dbReference type="InterPro" id="IPR017907">
    <property type="entry name" value="Znf_RING_CS"/>
</dbReference>
<evidence type="ECO:0000256" key="13">
    <source>
        <dbReference type="ARBA" id="ARBA00024190"/>
    </source>
</evidence>
<reference evidence="21 22" key="1">
    <citation type="submission" date="2021-06" db="EMBL/GenBank/DDBJ databases">
        <authorList>
            <person name="Palmer J.M."/>
        </authorList>
    </citation>
    <scope>NUCLEOTIDE SEQUENCE [LARGE SCALE GENOMIC DNA]</scope>
    <source>
        <strain evidence="22">if_2019</strain>
        <tissue evidence="21">Muscle</tissue>
    </source>
</reference>
<dbReference type="InterPro" id="IPR027417">
    <property type="entry name" value="P-loop_NTPase"/>
</dbReference>